<dbReference type="SMART" id="SM00256">
    <property type="entry name" value="FBOX"/>
    <property type="match status" value="1"/>
</dbReference>
<evidence type="ECO:0000313" key="2">
    <source>
        <dbReference type="EMBL" id="KAG7599613.1"/>
    </source>
</evidence>
<dbReference type="InterPro" id="IPR057499">
    <property type="entry name" value="Kelch_FKB95"/>
</dbReference>
<dbReference type="Pfam" id="PF00646">
    <property type="entry name" value="F-box"/>
    <property type="match status" value="1"/>
</dbReference>
<dbReference type="InterPro" id="IPR050354">
    <property type="entry name" value="F-box/kelch-repeat_ARATH"/>
</dbReference>
<dbReference type="InterPro" id="IPR001810">
    <property type="entry name" value="F-box_dom"/>
</dbReference>
<name>A0A8T2CPR4_ARASU</name>
<gene>
    <name evidence="2" type="ORF">ISN44_As06g037920</name>
</gene>
<feature type="domain" description="F-box" evidence="1">
    <location>
        <begin position="11"/>
        <end position="51"/>
    </location>
</feature>
<protein>
    <submittedName>
        <fullName evidence="2">Kelch repeat type 1</fullName>
    </submittedName>
</protein>
<dbReference type="Pfam" id="PF25210">
    <property type="entry name" value="Kelch_FKB95"/>
    <property type="match status" value="1"/>
</dbReference>
<reference evidence="2 3" key="1">
    <citation type="submission" date="2020-12" db="EMBL/GenBank/DDBJ databases">
        <title>Concerted genomic and epigenomic changes stabilize Arabidopsis allopolyploids.</title>
        <authorList>
            <person name="Chen Z."/>
        </authorList>
    </citation>
    <scope>NUCLEOTIDE SEQUENCE [LARGE SCALE GENOMIC DNA]</scope>
    <source>
        <strain evidence="2">As9502</strain>
        <tissue evidence="2">Leaf</tissue>
    </source>
</reference>
<dbReference type="PANTHER" id="PTHR24414">
    <property type="entry name" value="F-BOX/KELCH-REPEAT PROTEIN SKIP4"/>
    <property type="match status" value="1"/>
</dbReference>
<sequence>MSPESTPNPSLPEDLLVTCLAHVSKLYYPTLSLVSKSFRSLIASPQLYQARSLLRRTESCLYVCLRFDDNPRWFTLFQKPDLTLTKSSGNLLVPITSPQSHSAYLSGNVVVGSKIYNIGRYIKTLASSRVLVLDCLSHTWREAPSLQVKIKYPCASVFDGKIYVVEGFVENVSECSKSMHVFDTKTQIWDHVPIPYRVGDEYSDWLTKNRCIEGKLYLRIGRKVLAYDPKEGRWDLVEQEMGNGWKWCCTCVIENVLYCYNKGALEWYDKKVRLWKQIKGLRGLPDEFARLSLVKLADYGGKMAVLWDKYERKSEGKMIWCAMIALERHNTEEIWGKVEWCDAVLTVPRSTIFEYALAATV</sequence>
<dbReference type="EMBL" id="JAEFBJ010000006">
    <property type="protein sequence ID" value="KAG7599613.1"/>
    <property type="molecule type" value="Genomic_DNA"/>
</dbReference>
<dbReference type="OrthoDB" id="10284735at2759"/>
<dbReference type="PANTHER" id="PTHR24414:SF184">
    <property type="entry name" value="GALACTOSE OXIDASE_KELCH REPEAT SUPERFAMILY PROTEIN"/>
    <property type="match status" value="1"/>
</dbReference>
<dbReference type="Proteomes" id="UP000694251">
    <property type="component" value="Chromosome 6"/>
</dbReference>
<dbReference type="CDD" id="cd22152">
    <property type="entry name" value="F-box_AtAFR-like"/>
    <property type="match status" value="1"/>
</dbReference>
<keyword evidence="3" id="KW-1185">Reference proteome</keyword>
<comment type="caution">
    <text evidence="2">The sequence shown here is derived from an EMBL/GenBank/DDBJ whole genome shotgun (WGS) entry which is preliminary data.</text>
</comment>
<proteinExistence type="predicted"/>
<evidence type="ECO:0000313" key="3">
    <source>
        <dbReference type="Proteomes" id="UP000694251"/>
    </source>
</evidence>
<evidence type="ECO:0000259" key="1">
    <source>
        <dbReference type="SMART" id="SM00256"/>
    </source>
</evidence>
<organism evidence="2 3">
    <name type="scientific">Arabidopsis suecica</name>
    <name type="common">Swedish thale-cress</name>
    <name type="synonym">Cardaminopsis suecica</name>
    <dbReference type="NCBI Taxonomy" id="45249"/>
    <lineage>
        <taxon>Eukaryota</taxon>
        <taxon>Viridiplantae</taxon>
        <taxon>Streptophyta</taxon>
        <taxon>Embryophyta</taxon>
        <taxon>Tracheophyta</taxon>
        <taxon>Spermatophyta</taxon>
        <taxon>Magnoliopsida</taxon>
        <taxon>eudicotyledons</taxon>
        <taxon>Gunneridae</taxon>
        <taxon>Pentapetalae</taxon>
        <taxon>rosids</taxon>
        <taxon>malvids</taxon>
        <taxon>Brassicales</taxon>
        <taxon>Brassicaceae</taxon>
        <taxon>Camelineae</taxon>
        <taxon>Arabidopsis</taxon>
    </lineage>
</organism>
<accession>A0A8T2CPR4</accession>
<dbReference type="AlphaFoldDB" id="A0A8T2CPR4"/>